<dbReference type="EC" id="5.2.1.8" evidence="3 6"/>
<dbReference type="GO" id="GO:0003755">
    <property type="term" value="F:peptidyl-prolyl cis-trans isomerase activity"/>
    <property type="evidence" value="ECO:0007669"/>
    <property type="project" value="UniProtKB-KW"/>
</dbReference>
<protein>
    <recommendedName>
        <fullName evidence="3 6">peptidylprolyl isomerase</fullName>
        <ecNumber evidence="3 6">5.2.1.8</ecNumber>
    </recommendedName>
</protein>
<organism evidence="9 10">
    <name type="scientific">Moelleriella libera RCEF 2490</name>
    <dbReference type="NCBI Taxonomy" id="1081109"/>
    <lineage>
        <taxon>Eukaryota</taxon>
        <taxon>Fungi</taxon>
        <taxon>Dikarya</taxon>
        <taxon>Ascomycota</taxon>
        <taxon>Pezizomycotina</taxon>
        <taxon>Sordariomycetes</taxon>
        <taxon>Hypocreomycetidae</taxon>
        <taxon>Hypocreales</taxon>
        <taxon>Clavicipitaceae</taxon>
        <taxon>Moelleriella</taxon>
    </lineage>
</organism>
<evidence type="ECO:0000313" key="10">
    <source>
        <dbReference type="Proteomes" id="UP000078544"/>
    </source>
</evidence>
<keyword evidence="7" id="KW-0732">Signal</keyword>
<evidence type="ECO:0000256" key="2">
    <source>
        <dbReference type="ARBA" id="ARBA00002388"/>
    </source>
</evidence>
<dbReference type="AlphaFoldDB" id="A0A166NLA4"/>
<evidence type="ECO:0000256" key="5">
    <source>
        <dbReference type="ARBA" id="ARBA00023235"/>
    </source>
</evidence>
<dbReference type="OrthoDB" id="1902587at2759"/>
<evidence type="ECO:0000256" key="6">
    <source>
        <dbReference type="PROSITE-ProRule" id="PRU00277"/>
    </source>
</evidence>
<dbReference type="GO" id="GO:0005783">
    <property type="term" value="C:endoplasmic reticulum"/>
    <property type="evidence" value="ECO:0007669"/>
    <property type="project" value="TreeGrafter"/>
</dbReference>
<name>A0A166NLA4_9HYPO</name>
<keyword evidence="10" id="KW-1185">Reference proteome</keyword>
<feature type="chain" id="PRO_5007877830" description="peptidylprolyl isomerase" evidence="7">
    <location>
        <begin position="20"/>
        <end position="175"/>
    </location>
</feature>
<dbReference type="Gene3D" id="3.10.50.40">
    <property type="match status" value="1"/>
</dbReference>
<evidence type="ECO:0000256" key="7">
    <source>
        <dbReference type="SAM" id="SignalP"/>
    </source>
</evidence>
<reference evidence="9 10" key="1">
    <citation type="journal article" date="2016" name="Genome Biol. Evol.">
        <title>Divergent and convergent evolution of fungal pathogenicity.</title>
        <authorList>
            <person name="Shang Y."/>
            <person name="Xiao G."/>
            <person name="Zheng P."/>
            <person name="Cen K."/>
            <person name="Zhan S."/>
            <person name="Wang C."/>
        </authorList>
    </citation>
    <scope>NUCLEOTIDE SEQUENCE [LARGE SCALE GENOMIC DNA]</scope>
    <source>
        <strain evidence="9 10">RCEF 2490</strain>
    </source>
</reference>
<dbReference type="FunFam" id="3.10.50.40:FF:000006">
    <property type="entry name" value="Peptidyl-prolyl cis-trans isomerase"/>
    <property type="match status" value="1"/>
</dbReference>
<comment type="caution">
    <text evidence="9">The sequence shown here is derived from an EMBL/GenBank/DDBJ whole genome shotgun (WGS) entry which is preliminary data.</text>
</comment>
<evidence type="ECO:0000256" key="4">
    <source>
        <dbReference type="ARBA" id="ARBA00023110"/>
    </source>
</evidence>
<dbReference type="InterPro" id="IPR044609">
    <property type="entry name" value="FKBP2/11"/>
</dbReference>
<feature type="signal peptide" evidence="7">
    <location>
        <begin position="1"/>
        <end position="19"/>
    </location>
</feature>
<keyword evidence="5 6" id="KW-0413">Isomerase</keyword>
<dbReference type="EMBL" id="AZGY01000020">
    <property type="protein sequence ID" value="KZZ90780.1"/>
    <property type="molecule type" value="Genomic_DNA"/>
</dbReference>
<dbReference type="PROSITE" id="PS50059">
    <property type="entry name" value="FKBP_PPIASE"/>
    <property type="match status" value="1"/>
</dbReference>
<dbReference type="InterPro" id="IPR001179">
    <property type="entry name" value="PPIase_FKBP_dom"/>
</dbReference>
<evidence type="ECO:0000256" key="1">
    <source>
        <dbReference type="ARBA" id="ARBA00000971"/>
    </source>
</evidence>
<dbReference type="STRING" id="1081109.A0A166NLA4"/>
<dbReference type="Pfam" id="PF00254">
    <property type="entry name" value="FKBP_C"/>
    <property type="match status" value="1"/>
</dbReference>
<dbReference type="Proteomes" id="UP000078544">
    <property type="component" value="Unassembled WGS sequence"/>
</dbReference>
<evidence type="ECO:0000259" key="8">
    <source>
        <dbReference type="PROSITE" id="PS50059"/>
    </source>
</evidence>
<sequence>MRATSLIFILSALAGGANADGYEESLSHAQCDRKTKNGDKVSVHYKGTLGGSGKKFDASYDRGQPLSFTLGTGQVIKGWDQGLVDMCIGEKRTLTIPPELGYGDRGVGPIPPGSTLVFETELMAIEGVPQPKEKEKKEEAAEKAGQKIASAISDAAEAVKTFMADTDDEQGHEEL</sequence>
<evidence type="ECO:0000313" key="9">
    <source>
        <dbReference type="EMBL" id="KZZ90780.1"/>
    </source>
</evidence>
<dbReference type="SUPFAM" id="SSF54534">
    <property type="entry name" value="FKBP-like"/>
    <property type="match status" value="1"/>
</dbReference>
<evidence type="ECO:0000256" key="3">
    <source>
        <dbReference type="ARBA" id="ARBA00013194"/>
    </source>
</evidence>
<dbReference type="InterPro" id="IPR046357">
    <property type="entry name" value="PPIase_dom_sf"/>
</dbReference>
<dbReference type="PANTHER" id="PTHR45779">
    <property type="entry name" value="PEPTIDYLPROLYL ISOMERASE"/>
    <property type="match status" value="1"/>
</dbReference>
<comment type="function">
    <text evidence="2">PPIases accelerate the folding of proteins. It catalyzes the cis-trans isomerization of proline imidic peptide bonds in oligopeptides.</text>
</comment>
<comment type="catalytic activity">
    <reaction evidence="1 6">
        <text>[protein]-peptidylproline (omega=180) = [protein]-peptidylproline (omega=0)</text>
        <dbReference type="Rhea" id="RHEA:16237"/>
        <dbReference type="Rhea" id="RHEA-COMP:10747"/>
        <dbReference type="Rhea" id="RHEA-COMP:10748"/>
        <dbReference type="ChEBI" id="CHEBI:83833"/>
        <dbReference type="ChEBI" id="CHEBI:83834"/>
        <dbReference type="EC" id="5.2.1.8"/>
    </reaction>
</comment>
<proteinExistence type="predicted"/>
<gene>
    <name evidence="9" type="ORF">AAL_07006</name>
</gene>
<keyword evidence="4 6" id="KW-0697">Rotamase</keyword>
<dbReference type="PANTHER" id="PTHR45779:SF7">
    <property type="entry name" value="PEPTIDYLPROLYL ISOMERASE"/>
    <property type="match status" value="1"/>
</dbReference>
<accession>A0A166NLA4</accession>
<feature type="domain" description="PPIase FKBP-type" evidence="8">
    <location>
        <begin position="38"/>
        <end position="126"/>
    </location>
</feature>